<evidence type="ECO:0000256" key="1">
    <source>
        <dbReference type="SAM" id="Phobius"/>
    </source>
</evidence>
<keyword evidence="1" id="KW-1133">Transmembrane helix</keyword>
<dbReference type="Proteomes" id="UP001596523">
    <property type="component" value="Unassembled WGS sequence"/>
</dbReference>
<keyword evidence="1" id="KW-0472">Membrane</keyword>
<accession>A0ABW2JH26</accession>
<proteinExistence type="predicted"/>
<comment type="caution">
    <text evidence="2">The sequence shown here is derived from an EMBL/GenBank/DDBJ whole genome shotgun (WGS) entry which is preliminary data.</text>
</comment>
<keyword evidence="3" id="KW-1185">Reference proteome</keyword>
<keyword evidence="1" id="KW-0812">Transmembrane</keyword>
<dbReference type="EMBL" id="JBHTCF010000005">
    <property type="protein sequence ID" value="MFC7305295.1"/>
    <property type="molecule type" value="Genomic_DNA"/>
</dbReference>
<gene>
    <name evidence="2" type="ORF">ACFQVC_13810</name>
</gene>
<feature type="transmembrane region" description="Helical" evidence="1">
    <location>
        <begin position="121"/>
        <end position="144"/>
    </location>
</feature>
<name>A0ABW2JH26_9ACTN</name>
<evidence type="ECO:0000313" key="3">
    <source>
        <dbReference type="Proteomes" id="UP001596523"/>
    </source>
</evidence>
<evidence type="ECO:0000313" key="2">
    <source>
        <dbReference type="EMBL" id="MFC7305295.1"/>
    </source>
</evidence>
<feature type="transmembrane region" description="Helical" evidence="1">
    <location>
        <begin position="29"/>
        <end position="47"/>
    </location>
</feature>
<organism evidence="2 3">
    <name type="scientific">Streptomyces monticola</name>
    <dbReference type="NCBI Taxonomy" id="2666263"/>
    <lineage>
        <taxon>Bacteria</taxon>
        <taxon>Bacillati</taxon>
        <taxon>Actinomycetota</taxon>
        <taxon>Actinomycetes</taxon>
        <taxon>Kitasatosporales</taxon>
        <taxon>Streptomycetaceae</taxon>
        <taxon>Streptomyces</taxon>
    </lineage>
</organism>
<sequence length="151" mass="15536">MTGATGGNRAPFLKPLADGPAVERWTLRLATAAASAAAYLLCLPWDLRNRPEHPGDLQETTPVTGSGVAALAMVLLALGGYLGARDGVARTLALVAAPPIILMLISLATHEGKDASPWPVAWVFFSALIAGGVLAAAVAGRVFLRRDTPGS</sequence>
<protein>
    <recommendedName>
        <fullName evidence="4">Integral membrane protein</fullName>
    </recommendedName>
</protein>
<feature type="transmembrane region" description="Helical" evidence="1">
    <location>
        <begin position="67"/>
        <end position="84"/>
    </location>
</feature>
<feature type="transmembrane region" description="Helical" evidence="1">
    <location>
        <begin position="91"/>
        <end position="109"/>
    </location>
</feature>
<dbReference type="RefSeq" id="WP_381830617.1">
    <property type="nucleotide sequence ID" value="NZ_JBHTCF010000005.1"/>
</dbReference>
<reference evidence="3" key="1">
    <citation type="journal article" date="2019" name="Int. J. Syst. Evol. Microbiol.">
        <title>The Global Catalogue of Microorganisms (GCM) 10K type strain sequencing project: providing services to taxonomists for standard genome sequencing and annotation.</title>
        <authorList>
            <consortium name="The Broad Institute Genomics Platform"/>
            <consortium name="The Broad Institute Genome Sequencing Center for Infectious Disease"/>
            <person name="Wu L."/>
            <person name="Ma J."/>
        </authorList>
    </citation>
    <scope>NUCLEOTIDE SEQUENCE [LARGE SCALE GENOMIC DNA]</scope>
    <source>
        <strain evidence="3">SYNS20</strain>
    </source>
</reference>
<evidence type="ECO:0008006" key="4">
    <source>
        <dbReference type="Google" id="ProtNLM"/>
    </source>
</evidence>